<dbReference type="InterPro" id="IPR020019">
    <property type="entry name" value="AcTrfase_PglD-like"/>
</dbReference>
<dbReference type="InterPro" id="IPR011004">
    <property type="entry name" value="Trimer_LpxA-like_sf"/>
</dbReference>
<feature type="binding site" evidence="2">
    <location>
        <position position="165"/>
    </location>
    <ligand>
        <name>acetyl-CoA</name>
        <dbReference type="ChEBI" id="CHEBI:57288"/>
    </ligand>
</feature>
<dbReference type="Gene3D" id="3.40.50.20">
    <property type="match status" value="1"/>
</dbReference>
<dbReference type="GeneID" id="48886980"/>
<dbReference type="NCBIfam" id="TIGR03570">
    <property type="entry name" value="NeuD_NnaD"/>
    <property type="match status" value="1"/>
</dbReference>
<dbReference type="PANTHER" id="PTHR43300:SF7">
    <property type="entry name" value="UDP-N-ACETYLBACILLOSAMINE N-ACETYLTRANSFERASE"/>
    <property type="match status" value="1"/>
</dbReference>
<name>A0A2K4DNP6_9STAP</name>
<evidence type="ECO:0000313" key="7">
    <source>
        <dbReference type="Proteomes" id="UP000242547"/>
    </source>
</evidence>
<dbReference type="OrthoDB" id="9794407at2"/>
<reference evidence="6 7" key="1">
    <citation type="journal article" date="2016" name="Front. Microbiol.">
        <title>Comprehensive Phylogenetic Analysis of Bovine Non-aureus Staphylococci Species Based on Whole-Genome Sequencing.</title>
        <authorList>
            <person name="Naushad S."/>
            <person name="Barkema H.W."/>
            <person name="Luby C."/>
            <person name="Condas L.A."/>
            <person name="Nobrega D.B."/>
            <person name="Carson D.A."/>
            <person name="De Buck J."/>
        </authorList>
    </citation>
    <scope>NUCLEOTIDE SEQUENCE [LARGE SCALE GENOMIC DNA]</scope>
    <source>
        <strain evidence="5 6">SNUC 1409</strain>
        <strain evidence="4 7">SNUC 761</strain>
    </source>
</reference>
<dbReference type="EMBL" id="PYZI01000002">
    <property type="protein sequence ID" value="PTF14868.1"/>
    <property type="molecule type" value="Genomic_DNA"/>
</dbReference>
<dbReference type="Proteomes" id="UP000242088">
    <property type="component" value="Unassembled WGS sequence"/>
</dbReference>
<dbReference type="Pfam" id="PF17836">
    <property type="entry name" value="PglD_N"/>
    <property type="match status" value="1"/>
</dbReference>
<dbReference type="InterPro" id="IPR041561">
    <property type="entry name" value="PglD_N"/>
</dbReference>
<feature type="domain" description="PglD N-terminal" evidence="3">
    <location>
        <begin position="5"/>
        <end position="80"/>
    </location>
</feature>
<dbReference type="GO" id="GO:0016740">
    <property type="term" value="F:transferase activity"/>
    <property type="evidence" value="ECO:0007669"/>
    <property type="project" value="UniProtKB-KW"/>
</dbReference>
<reference evidence="5" key="3">
    <citation type="submission" date="2018-03" db="EMBL/GenBank/DDBJ databases">
        <authorList>
            <person name="Naushad S."/>
        </authorList>
    </citation>
    <scope>NUCLEOTIDE SEQUENCE</scope>
    <source>
        <strain evidence="5">SNUC 1409</strain>
    </source>
</reference>
<feature type="active site" description="Proton acceptor" evidence="1">
    <location>
        <position position="135"/>
    </location>
</feature>
<dbReference type="Proteomes" id="UP000242547">
    <property type="component" value="Unassembled WGS sequence"/>
</dbReference>
<proteinExistence type="predicted"/>
<dbReference type="AlphaFoldDB" id="A0A2K4DNP6"/>
<feature type="site" description="Increases basicity of active site His" evidence="1">
    <location>
        <position position="136"/>
    </location>
</feature>
<reference evidence="4" key="2">
    <citation type="submission" date="2018-03" db="EMBL/GenBank/DDBJ databases">
        <authorList>
            <person name="Keele B.F."/>
        </authorList>
    </citation>
    <scope>NUCLEOTIDE SEQUENCE</scope>
    <source>
        <strain evidence="4">SNUC 761</strain>
    </source>
</reference>
<dbReference type="CDD" id="cd03360">
    <property type="entry name" value="LbH_AT_putative"/>
    <property type="match status" value="1"/>
</dbReference>
<dbReference type="SUPFAM" id="SSF51161">
    <property type="entry name" value="Trimeric LpxA-like enzymes"/>
    <property type="match status" value="1"/>
</dbReference>
<keyword evidence="4" id="KW-0808">Transferase</keyword>
<organism evidence="4 7">
    <name type="scientific">Staphylococcus devriesei</name>
    <dbReference type="NCBI Taxonomy" id="586733"/>
    <lineage>
        <taxon>Bacteria</taxon>
        <taxon>Bacillati</taxon>
        <taxon>Bacillota</taxon>
        <taxon>Bacilli</taxon>
        <taxon>Bacillales</taxon>
        <taxon>Staphylococcaceae</taxon>
        <taxon>Staphylococcus</taxon>
    </lineage>
</organism>
<comment type="caution">
    <text evidence="4">The sequence shown here is derived from an EMBL/GenBank/DDBJ whole genome shotgun (WGS) entry which is preliminary data.</text>
</comment>
<evidence type="ECO:0000313" key="6">
    <source>
        <dbReference type="Proteomes" id="UP000242088"/>
    </source>
</evidence>
<dbReference type="EMBL" id="PYZL01000007">
    <property type="protein sequence ID" value="PTE74322.1"/>
    <property type="molecule type" value="Genomic_DNA"/>
</dbReference>
<sequence length="206" mass="22261">MSQPIILIGKGGHSKVIRDIVEASHQYHVAGYLDNAIDEYYNENDVFYDNLEAVNNYKHDYFFIIAIGNNHVRNKLFNELDIKLEKYATLIHPSAIISPSAKINYGTVVMPNAVINAETTVGMHAIINTGAIVEHDNQIGDYVHISPNATLAGGVTVGDESHVAINAAVLPLVEIGNKCIVGAGATVIKNVKSESTVIGTPAKIKE</sequence>
<keyword evidence="6" id="KW-1185">Reference proteome</keyword>
<dbReference type="PANTHER" id="PTHR43300">
    <property type="entry name" value="ACETYLTRANSFERASE"/>
    <property type="match status" value="1"/>
</dbReference>
<evidence type="ECO:0000256" key="1">
    <source>
        <dbReference type="PIRSR" id="PIRSR620019-1"/>
    </source>
</evidence>
<dbReference type="Gene3D" id="2.160.10.10">
    <property type="entry name" value="Hexapeptide repeat proteins"/>
    <property type="match status" value="1"/>
</dbReference>
<evidence type="ECO:0000313" key="4">
    <source>
        <dbReference type="EMBL" id="PTE74322.1"/>
    </source>
</evidence>
<dbReference type="RefSeq" id="WP_103166550.1">
    <property type="nucleotide sequence ID" value="NZ_CP130489.1"/>
</dbReference>
<feature type="binding site" evidence="2">
    <location>
        <position position="68"/>
    </location>
    <ligand>
        <name>substrate</name>
    </ligand>
</feature>
<dbReference type="InterPro" id="IPR050179">
    <property type="entry name" value="Trans_hexapeptide_repeat"/>
</dbReference>
<protein>
    <submittedName>
        <fullName evidence="4">Acetyltransferase</fullName>
    </submittedName>
</protein>
<gene>
    <name evidence="4" type="ORF">BUY44_02080</name>
    <name evidence="5" type="ORF">BUY47_02380</name>
</gene>
<evidence type="ECO:0000313" key="5">
    <source>
        <dbReference type="EMBL" id="PTF14868.1"/>
    </source>
</evidence>
<feature type="binding site" evidence="2">
    <location>
        <position position="144"/>
    </location>
    <ligand>
        <name>acetyl-CoA</name>
        <dbReference type="ChEBI" id="CHEBI:57288"/>
    </ligand>
</feature>
<evidence type="ECO:0000256" key="2">
    <source>
        <dbReference type="PIRSR" id="PIRSR620019-2"/>
    </source>
</evidence>
<evidence type="ECO:0000259" key="3">
    <source>
        <dbReference type="Pfam" id="PF17836"/>
    </source>
</evidence>
<accession>A0A2K4DNP6</accession>